<dbReference type="CDD" id="cd00075">
    <property type="entry name" value="HATPase"/>
    <property type="match status" value="1"/>
</dbReference>
<dbReference type="EMBL" id="FR695868">
    <property type="protein sequence ID" value="CBX28621.1"/>
    <property type="molecule type" value="Genomic_DNA"/>
</dbReference>
<evidence type="ECO:0000256" key="2">
    <source>
        <dbReference type="ARBA" id="ARBA00012438"/>
    </source>
</evidence>
<dbReference type="PANTHER" id="PTHR43547">
    <property type="entry name" value="TWO-COMPONENT HISTIDINE KINASE"/>
    <property type="match status" value="1"/>
</dbReference>
<evidence type="ECO:0000256" key="1">
    <source>
        <dbReference type="ARBA" id="ARBA00000085"/>
    </source>
</evidence>
<dbReference type="InterPro" id="IPR003594">
    <property type="entry name" value="HATPase_dom"/>
</dbReference>
<dbReference type="InterPro" id="IPR001789">
    <property type="entry name" value="Sig_transdc_resp-reg_receiver"/>
</dbReference>
<dbReference type="Pfam" id="PF02518">
    <property type="entry name" value="HATPase_c"/>
    <property type="match status" value="1"/>
</dbReference>
<dbReference type="Pfam" id="PF00072">
    <property type="entry name" value="Response_reg"/>
    <property type="match status" value="1"/>
</dbReference>
<organism evidence="7">
    <name type="scientific">uncultured Desulfobacterium sp</name>
    <dbReference type="NCBI Taxonomy" id="201089"/>
    <lineage>
        <taxon>Bacteria</taxon>
        <taxon>Pseudomonadati</taxon>
        <taxon>Thermodesulfobacteriota</taxon>
        <taxon>Desulfobacteria</taxon>
        <taxon>Desulfobacterales</taxon>
        <taxon>Desulfobacteriaceae</taxon>
        <taxon>Desulfobacterium</taxon>
        <taxon>environmental samples</taxon>
    </lineage>
</organism>
<dbReference type="InterPro" id="IPR036890">
    <property type="entry name" value="HATPase_C_sf"/>
</dbReference>
<feature type="domain" description="Histidine kinase" evidence="5">
    <location>
        <begin position="149"/>
        <end position="367"/>
    </location>
</feature>
<evidence type="ECO:0000256" key="3">
    <source>
        <dbReference type="ARBA" id="ARBA00022553"/>
    </source>
</evidence>
<dbReference type="InterPro" id="IPR011006">
    <property type="entry name" value="CheY-like_superfamily"/>
</dbReference>
<dbReference type="Gene3D" id="1.10.287.130">
    <property type="match status" value="1"/>
</dbReference>
<dbReference type="PROSITE" id="PS50110">
    <property type="entry name" value="RESPONSE_REGULATORY"/>
    <property type="match status" value="1"/>
</dbReference>
<dbReference type="Gene3D" id="3.40.50.2300">
    <property type="match status" value="1"/>
</dbReference>
<evidence type="ECO:0000259" key="5">
    <source>
        <dbReference type="PROSITE" id="PS50109"/>
    </source>
</evidence>
<dbReference type="PROSITE" id="PS50109">
    <property type="entry name" value="HIS_KIN"/>
    <property type="match status" value="1"/>
</dbReference>
<reference evidence="7" key="1">
    <citation type="journal article" date="2011" name="Environ. Microbiol.">
        <title>Genomic insights into the metabolic potential of the polycyclic aromatic hydrocarbon degrading sulfate-reducing Deltaproteobacterium N47.</title>
        <authorList>
            <person name="Bergmann F."/>
            <person name="Selesi D."/>
            <person name="Weinmaier T."/>
            <person name="Tischler P."/>
            <person name="Rattei T."/>
            <person name="Meckenstock R.U."/>
        </authorList>
    </citation>
    <scope>NUCLEOTIDE SEQUENCE</scope>
</reference>
<dbReference type="Pfam" id="PF00512">
    <property type="entry name" value="HisKA"/>
    <property type="match status" value="1"/>
</dbReference>
<dbReference type="InterPro" id="IPR003661">
    <property type="entry name" value="HisK_dim/P_dom"/>
</dbReference>
<protein>
    <recommendedName>
        <fullName evidence="2">histidine kinase</fullName>
        <ecNumber evidence="2">2.7.13.3</ecNumber>
    </recommendedName>
</protein>
<dbReference type="InterPro" id="IPR036097">
    <property type="entry name" value="HisK_dim/P_sf"/>
</dbReference>
<dbReference type="SUPFAM" id="SSF55874">
    <property type="entry name" value="ATPase domain of HSP90 chaperone/DNA topoisomerase II/histidine kinase"/>
    <property type="match status" value="1"/>
</dbReference>
<gene>
    <name evidence="7" type="ORF">N47_G39450</name>
</gene>
<dbReference type="SMART" id="SM00448">
    <property type="entry name" value="REC"/>
    <property type="match status" value="1"/>
</dbReference>
<dbReference type="SMART" id="SM00388">
    <property type="entry name" value="HisKA"/>
    <property type="match status" value="1"/>
</dbReference>
<dbReference type="SMART" id="SM00387">
    <property type="entry name" value="HATPase_c"/>
    <property type="match status" value="1"/>
</dbReference>
<evidence type="ECO:0000259" key="6">
    <source>
        <dbReference type="PROSITE" id="PS50110"/>
    </source>
</evidence>
<keyword evidence="3 4" id="KW-0597">Phosphoprotein</keyword>
<comment type="catalytic activity">
    <reaction evidence="1">
        <text>ATP + protein L-histidine = ADP + protein N-phospho-L-histidine.</text>
        <dbReference type="EC" id="2.7.13.3"/>
    </reaction>
</comment>
<dbReference type="PANTHER" id="PTHR43547:SF2">
    <property type="entry name" value="HYBRID SIGNAL TRANSDUCTION HISTIDINE KINASE C"/>
    <property type="match status" value="1"/>
</dbReference>
<dbReference type="InterPro" id="IPR004358">
    <property type="entry name" value="Sig_transdc_His_kin-like_C"/>
</dbReference>
<proteinExistence type="predicted"/>
<dbReference type="SUPFAM" id="SSF52172">
    <property type="entry name" value="CheY-like"/>
    <property type="match status" value="1"/>
</dbReference>
<dbReference type="InterPro" id="IPR005467">
    <property type="entry name" value="His_kinase_dom"/>
</dbReference>
<feature type="modified residue" description="4-aspartylphosphate" evidence="4">
    <location>
        <position position="57"/>
    </location>
</feature>
<dbReference type="CDD" id="cd00082">
    <property type="entry name" value="HisKA"/>
    <property type="match status" value="1"/>
</dbReference>
<evidence type="ECO:0000313" key="7">
    <source>
        <dbReference type="EMBL" id="CBX28621.1"/>
    </source>
</evidence>
<dbReference type="EC" id="2.7.13.3" evidence="2"/>
<dbReference type="PRINTS" id="PR00344">
    <property type="entry name" value="BCTRLSENSOR"/>
</dbReference>
<feature type="domain" description="Response regulatory" evidence="6">
    <location>
        <begin position="8"/>
        <end position="122"/>
    </location>
</feature>
<evidence type="ECO:0000256" key="4">
    <source>
        <dbReference type="PROSITE-ProRule" id="PRU00169"/>
    </source>
</evidence>
<dbReference type="AlphaFoldDB" id="E1YDH7"/>
<name>E1YDH7_9BACT</name>
<dbReference type="GO" id="GO:0000155">
    <property type="term" value="F:phosphorelay sensor kinase activity"/>
    <property type="evidence" value="ECO:0007669"/>
    <property type="project" value="InterPro"/>
</dbReference>
<dbReference type="SUPFAM" id="SSF47384">
    <property type="entry name" value="Homodimeric domain of signal transducing histidine kinase"/>
    <property type="match status" value="1"/>
</dbReference>
<accession>E1YDH7</accession>
<sequence length="380" mass="42545">MSDNNSWTVVVIDDEEDIRDVMAMMLQDSGYITKTASDGIAGVDLCYKILPQIVITDIRMPGMDGLKVLETLKKNIPDIEIIVATAFGEMDIAIRALQLDASDFITKPISHEAFFMALARAKERFTARRKLKLILHQDKMMSLGRLAASVAHEINNPLSGVLNYIKLMQRIMEKGVLAEDSRKKFINQLELIESEISRCTQIVSGLLTFSRKSEPVFTRIDLKCLLDRCVLLSRHKMELGKIEFKLNISPVLPEINGDFNQLQQCVINLIFNAIDAMPDGGTLELSAQNEPAKGFVTISVKDSGHGITEKDILHIFEPFFTTKKDGYGIGLGLSTVYGIMQRHKGSVEAKSRPGKGSVFILRLPVENKFPERENVFKNKN</sequence>
<dbReference type="Gene3D" id="3.30.565.10">
    <property type="entry name" value="Histidine kinase-like ATPase, C-terminal domain"/>
    <property type="match status" value="1"/>
</dbReference>